<dbReference type="VEuPathDB" id="PlasmoDB:PRELSG_1433000"/>
<dbReference type="Pfam" id="PF23082">
    <property type="entry name" value="Myb_DNA-binding_2"/>
    <property type="match status" value="2"/>
</dbReference>
<feature type="domain" description="J" evidence="3">
    <location>
        <begin position="157"/>
        <end position="268"/>
    </location>
</feature>
<dbReference type="GO" id="GO:0006450">
    <property type="term" value="P:regulation of translational fidelity"/>
    <property type="evidence" value="ECO:0007669"/>
    <property type="project" value="InterPro"/>
</dbReference>
<protein>
    <submittedName>
        <fullName evidence="4">DNA-binding chaperone, putative</fullName>
    </submittedName>
</protein>
<dbReference type="CDD" id="cd06257">
    <property type="entry name" value="DnaJ"/>
    <property type="match status" value="1"/>
</dbReference>
<dbReference type="GeneID" id="39738762"/>
<dbReference type="GO" id="GO:0003677">
    <property type="term" value="F:DNA binding"/>
    <property type="evidence" value="ECO:0007669"/>
    <property type="project" value="UniProtKB-KW"/>
</dbReference>
<dbReference type="SUPFAM" id="SSF46689">
    <property type="entry name" value="Homeodomain-like"/>
    <property type="match status" value="2"/>
</dbReference>
<name>A0A1J1HFG2_PLARL</name>
<evidence type="ECO:0000313" key="5">
    <source>
        <dbReference type="Proteomes" id="UP000220158"/>
    </source>
</evidence>
<dbReference type="OrthoDB" id="1690618at2759"/>
<accession>A0A1J1HFG2</accession>
<dbReference type="AlphaFoldDB" id="A0A1J1HFG2"/>
<sequence length="978" mass="115636">MNDKLDNEHVRSEELFCLTDINVKSEEYEKEISILPYISSNYCVNIRKKKIEPAGFMFYIKYEIPILKEKKKKIRDNKNVHTDELFLYKDKLNYLNDLEDNNNNKSEHLKTEEDEKKKKKKNDNDYDDTKDYNKRQEKANYKKSSNLVKKCIDENINVYEILGVDETDDLEAIKASYKKLILIFHPDKNKGTAYLNAKEKKKKKEKEKEKNKESDMKNNDTKDLMYYMEKFNIDKLTPEEKKLMFLKIQDSYTILSDKTLRKQYDSSIPFDEYIPTQKELEEASNFYDFLRPVFKRNAKWSSKKPVPDIGDENTNIKNVKYFYDFWYNFVNWRDFSYHNAYDYEQAECREERRWMERENKKIQKKVSKLENLRILKLVDLAYNNDPRIIAENKRIKTEKQKKKELAILEKQKKMDKLNDTEKDNTITNNSNEKTNKEKAAMKIWKHHIKSVCMTKLPNTVNYDILQEKLLIMPFETLCDFIYDIYVLLNFNFYKSDTLPFEKMSSNKFNNSQEIQKDTLNNLGRNNINNKINGNISIDMQNENKNDNKNLNHLKKKDVEYAFVNKNNVISSKNTTTNNSSNINISIVENNQEQVNETFKVNYDIKSNELNGCDDRFTSNLIDSNKLKVNNENKNEKIKDYNLTNDEEIAKNTECKNDALKEKNMYENSHLKINDSKKNNSKNYKNKKNIGNNNSNNDNNNNSNNNNNKNTGFIGHLKSIELGENDIESLINIFKKYINDTTFIIEKKEEVNSKNLNINNNLKNDISAEVHKSPNNIRQCDEKEKKNAEEKKTNENTSNIEKNAENEEKNDKWTAHEVSLLAKALKFYPGGTKNRWVLISNSIKTKSVKEVIKKTKEMFENETLKNLSRNFDESPFDHFKNQNKGVMKKIDDNLDKRELKIEKETNLNNNINGDISQKRPWTQEEQYLLEKALVKYPASIPIKERLELVSSELKTRTVDEVILRMKKLRAQILAKKSAK</sequence>
<dbReference type="Proteomes" id="UP000220158">
    <property type="component" value="Chromosome 14"/>
</dbReference>
<dbReference type="GO" id="GO:0051083">
    <property type="term" value="P:'de novo' cotranslational protein folding"/>
    <property type="evidence" value="ECO:0007669"/>
    <property type="project" value="InterPro"/>
</dbReference>
<dbReference type="InterPro" id="IPR036869">
    <property type="entry name" value="J_dom_sf"/>
</dbReference>
<dbReference type="InterPro" id="IPR044634">
    <property type="entry name" value="Zuotin/DnaJC2"/>
</dbReference>
<keyword evidence="1" id="KW-0175">Coiled coil</keyword>
<feature type="compositionally biased region" description="Basic and acidic residues" evidence="2">
    <location>
        <begin position="206"/>
        <end position="217"/>
    </location>
</feature>
<dbReference type="PANTHER" id="PTHR43999:SF1">
    <property type="entry name" value="DNAJ HOMOLOG SUBFAMILY C MEMBER 2"/>
    <property type="match status" value="1"/>
</dbReference>
<dbReference type="Gene3D" id="1.10.10.60">
    <property type="entry name" value="Homeodomain-like"/>
    <property type="match status" value="2"/>
</dbReference>
<dbReference type="Pfam" id="PF00226">
    <property type="entry name" value="DnaJ"/>
    <property type="match status" value="1"/>
</dbReference>
<feature type="compositionally biased region" description="Basic and acidic residues" evidence="2">
    <location>
        <begin position="105"/>
        <end position="132"/>
    </location>
</feature>
<dbReference type="GO" id="GO:0043022">
    <property type="term" value="F:ribosome binding"/>
    <property type="evidence" value="ECO:0007669"/>
    <property type="project" value="InterPro"/>
</dbReference>
<feature type="region of interest" description="Disordered" evidence="2">
    <location>
        <begin position="99"/>
        <end position="132"/>
    </location>
</feature>
<dbReference type="EMBL" id="LN835309">
    <property type="protein sequence ID" value="CRH02597.1"/>
    <property type="molecule type" value="Genomic_DNA"/>
</dbReference>
<feature type="region of interest" description="Disordered" evidence="2">
    <location>
        <begin position="766"/>
        <end position="809"/>
    </location>
</feature>
<dbReference type="CDD" id="cd00167">
    <property type="entry name" value="SANT"/>
    <property type="match status" value="2"/>
</dbReference>
<dbReference type="InterPro" id="IPR054076">
    <property type="entry name" value="ZUO1-like_ZHD"/>
</dbReference>
<dbReference type="InterPro" id="IPR009057">
    <property type="entry name" value="Homeodomain-like_sf"/>
</dbReference>
<feature type="region of interest" description="Disordered" evidence="2">
    <location>
        <begin position="197"/>
        <end position="217"/>
    </location>
</feature>
<dbReference type="RefSeq" id="XP_028535117.1">
    <property type="nucleotide sequence ID" value="XM_028679399.1"/>
</dbReference>
<dbReference type="InterPro" id="IPR001005">
    <property type="entry name" value="SANT/Myb"/>
</dbReference>
<dbReference type="PROSITE" id="PS50076">
    <property type="entry name" value="DNAJ_2"/>
    <property type="match status" value="1"/>
</dbReference>
<gene>
    <name evidence="4" type="ORF">PRELSG_1433000</name>
</gene>
<evidence type="ECO:0000313" key="4">
    <source>
        <dbReference type="EMBL" id="CRH02597.1"/>
    </source>
</evidence>
<dbReference type="OMA" id="YYMEKYN"/>
<evidence type="ECO:0000256" key="1">
    <source>
        <dbReference type="SAM" id="Coils"/>
    </source>
</evidence>
<feature type="coiled-coil region" evidence="1">
    <location>
        <begin position="630"/>
        <end position="662"/>
    </location>
</feature>
<dbReference type="InterPro" id="IPR001623">
    <property type="entry name" value="DnaJ_domain"/>
</dbReference>
<keyword evidence="4" id="KW-0238">DNA-binding</keyword>
<feature type="compositionally biased region" description="Basic and acidic residues" evidence="2">
    <location>
        <begin position="778"/>
        <end position="793"/>
    </location>
</feature>
<dbReference type="SMART" id="SM00717">
    <property type="entry name" value="SANT"/>
    <property type="match status" value="2"/>
</dbReference>
<feature type="compositionally biased region" description="Basic and acidic residues" evidence="2">
    <location>
        <begin position="665"/>
        <end position="677"/>
    </location>
</feature>
<keyword evidence="5" id="KW-1185">Reference proteome</keyword>
<dbReference type="GO" id="GO:0005829">
    <property type="term" value="C:cytosol"/>
    <property type="evidence" value="ECO:0007669"/>
    <property type="project" value="TreeGrafter"/>
</dbReference>
<dbReference type="KEGG" id="prel:PRELSG_1433000"/>
<evidence type="ECO:0000256" key="2">
    <source>
        <dbReference type="SAM" id="MobiDB-lite"/>
    </source>
</evidence>
<feature type="region of interest" description="Disordered" evidence="2">
    <location>
        <begin position="665"/>
        <end position="709"/>
    </location>
</feature>
<dbReference type="Gene3D" id="1.10.287.110">
    <property type="entry name" value="DnaJ domain"/>
    <property type="match status" value="1"/>
</dbReference>
<dbReference type="Pfam" id="PF21884">
    <property type="entry name" value="ZUO1-like_ZHD"/>
    <property type="match status" value="1"/>
</dbReference>
<dbReference type="SMART" id="SM00271">
    <property type="entry name" value="DnaJ"/>
    <property type="match status" value="1"/>
</dbReference>
<organism evidence="4 5">
    <name type="scientific">Plasmodium relictum</name>
    <dbReference type="NCBI Taxonomy" id="85471"/>
    <lineage>
        <taxon>Eukaryota</taxon>
        <taxon>Sar</taxon>
        <taxon>Alveolata</taxon>
        <taxon>Apicomplexa</taxon>
        <taxon>Aconoidasida</taxon>
        <taxon>Haemosporida</taxon>
        <taxon>Plasmodiidae</taxon>
        <taxon>Plasmodium</taxon>
        <taxon>Plasmodium (Haemamoeba)</taxon>
    </lineage>
</organism>
<dbReference type="PRINTS" id="PR00625">
    <property type="entry name" value="JDOMAIN"/>
</dbReference>
<evidence type="ECO:0000259" key="3">
    <source>
        <dbReference type="PROSITE" id="PS50076"/>
    </source>
</evidence>
<feature type="compositionally biased region" description="Low complexity" evidence="2">
    <location>
        <begin position="688"/>
        <end position="709"/>
    </location>
</feature>
<dbReference type="SUPFAM" id="SSF46565">
    <property type="entry name" value="Chaperone J-domain"/>
    <property type="match status" value="1"/>
</dbReference>
<reference evidence="4 5" key="1">
    <citation type="submission" date="2015-04" db="EMBL/GenBank/DDBJ databases">
        <authorList>
            <consortium name="Pathogen Informatics"/>
        </authorList>
    </citation>
    <scope>NUCLEOTIDE SEQUENCE [LARGE SCALE GENOMIC DNA]</scope>
    <source>
        <strain evidence="4 5">SGS1</strain>
    </source>
</reference>
<dbReference type="PANTHER" id="PTHR43999">
    <property type="entry name" value="DNAJ HOMOLOG SUBFAMILY C MEMBER 2"/>
    <property type="match status" value="1"/>
</dbReference>
<proteinExistence type="predicted"/>
<dbReference type="GO" id="GO:0030544">
    <property type="term" value="F:Hsp70 protein binding"/>
    <property type="evidence" value="ECO:0007669"/>
    <property type="project" value="InterPro"/>
</dbReference>